<keyword evidence="3" id="KW-0808">Transferase</keyword>
<evidence type="ECO:0000256" key="8">
    <source>
        <dbReference type="ARBA" id="ARBA00048679"/>
    </source>
</evidence>
<dbReference type="InterPro" id="IPR008266">
    <property type="entry name" value="Tyr_kinase_AS"/>
</dbReference>
<dbReference type="PROSITE" id="PS00109">
    <property type="entry name" value="PROTEIN_KINASE_TYR"/>
    <property type="match status" value="1"/>
</dbReference>
<evidence type="ECO:0000313" key="12">
    <source>
        <dbReference type="EMBL" id="QDL11051.1"/>
    </source>
</evidence>
<comment type="catalytic activity">
    <reaction evidence="7">
        <text>L-threonyl-[protein] + ATP = O-phospho-L-threonyl-[protein] + ADP + H(+)</text>
        <dbReference type="Rhea" id="RHEA:46608"/>
        <dbReference type="Rhea" id="RHEA-COMP:11060"/>
        <dbReference type="Rhea" id="RHEA-COMP:11605"/>
        <dbReference type="ChEBI" id="CHEBI:15378"/>
        <dbReference type="ChEBI" id="CHEBI:30013"/>
        <dbReference type="ChEBI" id="CHEBI:30616"/>
        <dbReference type="ChEBI" id="CHEBI:61977"/>
        <dbReference type="ChEBI" id="CHEBI:456216"/>
        <dbReference type="EC" id="2.7.11.1"/>
    </reaction>
</comment>
<dbReference type="PANTHER" id="PTHR24363">
    <property type="entry name" value="SERINE/THREONINE PROTEIN KINASE"/>
    <property type="match status" value="1"/>
</dbReference>
<evidence type="ECO:0000256" key="7">
    <source>
        <dbReference type="ARBA" id="ARBA00047899"/>
    </source>
</evidence>
<dbReference type="GO" id="GO:0004674">
    <property type="term" value="F:protein serine/threonine kinase activity"/>
    <property type="evidence" value="ECO:0007669"/>
    <property type="project" value="UniProtKB-KW"/>
</dbReference>
<dbReference type="KEGG" id="bsen:DP114_26940"/>
<protein>
    <recommendedName>
        <fullName evidence="1">non-specific serine/threonine protein kinase</fullName>
        <ecNumber evidence="1">2.7.11.1</ecNumber>
    </recommendedName>
</protein>
<evidence type="ECO:0000313" key="13">
    <source>
        <dbReference type="Proteomes" id="UP000503129"/>
    </source>
</evidence>
<dbReference type="RefSeq" id="WP_169268182.1">
    <property type="nucleotide sequence ID" value="NZ_CAWOXK010000001.1"/>
</dbReference>
<reference evidence="12 13" key="1">
    <citation type="submission" date="2018-06" db="EMBL/GenBank/DDBJ databases">
        <title>Comparative genomics of Brasilonema spp. strains.</title>
        <authorList>
            <person name="Alvarenga D.O."/>
            <person name="Fiore M.F."/>
            <person name="Varani A.M."/>
        </authorList>
    </citation>
    <scope>NUCLEOTIDE SEQUENCE [LARGE SCALE GENOMIC DNA]</scope>
    <source>
        <strain evidence="12 13">CENA114</strain>
    </source>
</reference>
<feature type="binding site" evidence="9">
    <location>
        <position position="74"/>
    </location>
    <ligand>
        <name>ATP</name>
        <dbReference type="ChEBI" id="CHEBI:30616"/>
    </ligand>
</feature>
<dbReference type="InterPro" id="IPR011009">
    <property type="entry name" value="Kinase-like_dom_sf"/>
</dbReference>
<dbReference type="EMBL" id="CP030118">
    <property type="protein sequence ID" value="QDL11051.1"/>
    <property type="molecule type" value="Genomic_DNA"/>
</dbReference>
<feature type="region of interest" description="Disordered" evidence="10">
    <location>
        <begin position="656"/>
        <end position="744"/>
    </location>
</feature>
<proteinExistence type="predicted"/>
<keyword evidence="2 12" id="KW-0723">Serine/threonine-protein kinase</keyword>
<dbReference type="SUPFAM" id="SSF56112">
    <property type="entry name" value="Protein kinase-like (PK-like)"/>
    <property type="match status" value="1"/>
</dbReference>
<evidence type="ECO:0000256" key="9">
    <source>
        <dbReference type="PROSITE-ProRule" id="PRU10141"/>
    </source>
</evidence>
<evidence type="ECO:0000256" key="1">
    <source>
        <dbReference type="ARBA" id="ARBA00012513"/>
    </source>
</evidence>
<sequence>MNSVYCSKGHENPTGSRFCLHCGESLDHPVSQGIQNGQTLGERYFIVRQLGQGGFGRTYLAEDVNRFREPCVLKEFSPQVQTPYVLQKAEELFQREASVLYKLQHPQIPRFRELLRINLGGKEYLFLVQDFVEGQTYGSLFDAKKQQGLRFTEAEVSLLMQQILPVLQYIHSIGVIHRDISPDNLILRNTDQLPVLIDFGGVKQVAATVVSQYYQPGAVSHGLPTLLGKIGYSPPEQMQTGLVEPHSDLYALAATVLVLLTGKQPQELIDEYTLTWQWRREVNLSPSFGMVLDKMLSPKPKERYQSANQVLQALNLSPVSYPSPQQPVPISPPPQTQQTLAVSPTPTPPTRQESSPYTNPPSPTPTLSWWTPGKIIAIVVVLATAVSVGVWGANQLFDSSSLSPNDPKLSLQEQQRKEKLDQRRQQLNIDNKFFTNLVNQIFWEKNPTLRNRTLTDEPEDEQLRAQWDSLAEQLLEKLTVLSSDARQKLGSFGQAERDRAKVEVNQINVGSRSLYDLADAAFYRQFPQQRGKNFIDQPIGQVWQGFVSDKLNAILSGSAFKKIAFDKGAITSRVSGTLKPGEGKVFIAQLNEQQSMRVRLNANSKILLSVYSPSGKSPFLEDSTQRSLSVQLPESGFYEYVIVATGSNTSDYTLAITAENPAPPPSPTPTPIETVTPTPTPTETPTPTPTETPIPTPTETPTLTPTETPTPTPTETPTPTSTPTPTPTPTSTLTPTPTPTQTAP</sequence>
<dbReference type="Gene3D" id="1.10.510.10">
    <property type="entry name" value="Transferase(Phosphotransferase) domain 1"/>
    <property type="match status" value="1"/>
</dbReference>
<feature type="compositionally biased region" description="Pro residues" evidence="10">
    <location>
        <begin position="708"/>
        <end position="728"/>
    </location>
</feature>
<dbReference type="PANTHER" id="PTHR24363:SF0">
    <property type="entry name" value="SERINE_THREONINE KINASE LIKE DOMAIN CONTAINING 1"/>
    <property type="match status" value="1"/>
</dbReference>
<evidence type="ECO:0000259" key="11">
    <source>
        <dbReference type="PROSITE" id="PS50011"/>
    </source>
</evidence>
<dbReference type="PROSITE" id="PS00107">
    <property type="entry name" value="PROTEIN_KINASE_ATP"/>
    <property type="match status" value="1"/>
</dbReference>
<name>A0A856MNH5_9CYAN</name>
<keyword evidence="5 12" id="KW-0418">Kinase</keyword>
<dbReference type="Proteomes" id="UP000503129">
    <property type="component" value="Chromosome"/>
</dbReference>
<organism evidence="12 13">
    <name type="scientific">Brasilonema sennae CENA114</name>
    <dbReference type="NCBI Taxonomy" id="415709"/>
    <lineage>
        <taxon>Bacteria</taxon>
        <taxon>Bacillati</taxon>
        <taxon>Cyanobacteriota</taxon>
        <taxon>Cyanophyceae</taxon>
        <taxon>Nostocales</taxon>
        <taxon>Scytonemataceae</taxon>
        <taxon>Brasilonema</taxon>
        <taxon>Bromeliae group (in: Brasilonema)</taxon>
    </lineage>
</organism>
<feature type="compositionally biased region" description="Pro residues" evidence="10">
    <location>
        <begin position="661"/>
        <end position="670"/>
    </location>
</feature>
<comment type="catalytic activity">
    <reaction evidence="8">
        <text>L-seryl-[protein] + ATP = O-phospho-L-seryl-[protein] + ADP + H(+)</text>
        <dbReference type="Rhea" id="RHEA:17989"/>
        <dbReference type="Rhea" id="RHEA-COMP:9863"/>
        <dbReference type="Rhea" id="RHEA-COMP:11604"/>
        <dbReference type="ChEBI" id="CHEBI:15378"/>
        <dbReference type="ChEBI" id="CHEBI:29999"/>
        <dbReference type="ChEBI" id="CHEBI:30616"/>
        <dbReference type="ChEBI" id="CHEBI:83421"/>
        <dbReference type="ChEBI" id="CHEBI:456216"/>
        <dbReference type="EC" id="2.7.11.1"/>
    </reaction>
</comment>
<dbReference type="PROSITE" id="PS50011">
    <property type="entry name" value="PROTEIN_KINASE_DOM"/>
    <property type="match status" value="1"/>
</dbReference>
<dbReference type="InterPro" id="IPR000719">
    <property type="entry name" value="Prot_kinase_dom"/>
</dbReference>
<dbReference type="InterPro" id="IPR017441">
    <property type="entry name" value="Protein_kinase_ATP_BS"/>
</dbReference>
<feature type="domain" description="Protein kinase" evidence="11">
    <location>
        <begin position="44"/>
        <end position="315"/>
    </location>
</feature>
<dbReference type="AlphaFoldDB" id="A0A856MNH5"/>
<dbReference type="Gene3D" id="2.60.120.380">
    <property type="match status" value="1"/>
</dbReference>
<keyword evidence="6 9" id="KW-0067">ATP-binding</keyword>
<feature type="compositionally biased region" description="Pro residues" evidence="10">
    <location>
        <begin position="678"/>
        <end position="698"/>
    </location>
</feature>
<evidence type="ECO:0000256" key="3">
    <source>
        <dbReference type="ARBA" id="ARBA00022679"/>
    </source>
</evidence>
<keyword evidence="4 9" id="KW-0547">Nucleotide-binding</keyword>
<keyword evidence="13" id="KW-1185">Reference proteome</keyword>
<feature type="compositionally biased region" description="Pro residues" evidence="10">
    <location>
        <begin position="324"/>
        <end position="335"/>
    </location>
</feature>
<dbReference type="CDD" id="cd14014">
    <property type="entry name" value="STKc_PknB_like"/>
    <property type="match status" value="1"/>
</dbReference>
<dbReference type="Gene3D" id="3.30.200.20">
    <property type="entry name" value="Phosphorylase Kinase, domain 1"/>
    <property type="match status" value="1"/>
</dbReference>
<accession>A0A856MNH5</accession>
<evidence type="ECO:0000256" key="4">
    <source>
        <dbReference type="ARBA" id="ARBA00022741"/>
    </source>
</evidence>
<gene>
    <name evidence="12" type="ORF">DP114_26940</name>
</gene>
<evidence type="ECO:0000256" key="5">
    <source>
        <dbReference type="ARBA" id="ARBA00022777"/>
    </source>
</evidence>
<evidence type="ECO:0000256" key="6">
    <source>
        <dbReference type="ARBA" id="ARBA00022840"/>
    </source>
</evidence>
<dbReference type="Pfam" id="PF00069">
    <property type="entry name" value="Pkinase"/>
    <property type="match status" value="1"/>
</dbReference>
<dbReference type="EC" id="2.7.11.1" evidence="1"/>
<dbReference type="GO" id="GO:0005524">
    <property type="term" value="F:ATP binding"/>
    <property type="evidence" value="ECO:0007669"/>
    <property type="project" value="UniProtKB-UniRule"/>
</dbReference>
<evidence type="ECO:0000256" key="10">
    <source>
        <dbReference type="SAM" id="MobiDB-lite"/>
    </source>
</evidence>
<feature type="region of interest" description="Disordered" evidence="10">
    <location>
        <begin position="322"/>
        <end position="366"/>
    </location>
</feature>
<evidence type="ECO:0000256" key="2">
    <source>
        <dbReference type="ARBA" id="ARBA00022527"/>
    </source>
</evidence>